<name>A0ABS0LBR8_9CORY</name>
<sequence>MAPTRRIMVAYIATGGGIDALRLAIALAAGQNLGIDIVIAHTNREVTPGEYPHDRGFETILDRQLASWLNDARAEVPSGIDVTTRVAVGDSIPNILIDTAVELGSEMLVVGSQSGGFFKRLTMGSVVNTLLHSCPIPLAIAPRGYSYPGPIDRVTVMFGTRPGATDLIALGLIRASQRNVPLRFVSLNIHEEQPAASDPLEAIESVAGHDLANQARALVDSDAASAEVISGNTIESAAANLEWHPGDVAYMGSSRIAAEGRLFLGSTAAQILRYIPAPTIVIPNGYMAGH</sequence>
<dbReference type="Pfam" id="PF00582">
    <property type="entry name" value="Usp"/>
    <property type="match status" value="2"/>
</dbReference>
<dbReference type="RefSeq" id="WP_196977977.1">
    <property type="nucleotide sequence ID" value="NZ_CANNXG010000051.1"/>
</dbReference>
<keyword evidence="4" id="KW-1185">Reference proteome</keyword>
<evidence type="ECO:0000313" key="3">
    <source>
        <dbReference type="EMBL" id="MBG9353654.1"/>
    </source>
</evidence>
<dbReference type="Gene3D" id="3.40.50.620">
    <property type="entry name" value="HUPs"/>
    <property type="match status" value="2"/>
</dbReference>
<evidence type="ECO:0000256" key="1">
    <source>
        <dbReference type="ARBA" id="ARBA00008791"/>
    </source>
</evidence>
<dbReference type="EMBL" id="JADQUG010000008">
    <property type="protein sequence ID" value="MBG9353654.1"/>
    <property type="molecule type" value="Genomic_DNA"/>
</dbReference>
<comment type="caution">
    <text evidence="3">The sequence shown here is derived from an EMBL/GenBank/DDBJ whole genome shotgun (WGS) entry which is preliminary data.</text>
</comment>
<evidence type="ECO:0000313" key="4">
    <source>
        <dbReference type="Proteomes" id="UP000615580"/>
    </source>
</evidence>
<dbReference type="Proteomes" id="UP000615580">
    <property type="component" value="Unassembled WGS sequence"/>
</dbReference>
<dbReference type="PANTHER" id="PTHR46268">
    <property type="entry name" value="STRESS RESPONSE PROTEIN NHAX"/>
    <property type="match status" value="1"/>
</dbReference>
<dbReference type="SUPFAM" id="SSF52402">
    <property type="entry name" value="Adenine nucleotide alpha hydrolases-like"/>
    <property type="match status" value="2"/>
</dbReference>
<comment type="similarity">
    <text evidence="1">Belongs to the universal stress protein A family.</text>
</comment>
<reference evidence="3 4" key="1">
    <citation type="journal article" date="2020" name="J. Clin. Microbiol.">
        <title>Assessing the Genetic Diversity of Austrian Corynebacterium diphtheriae Clinical Isolates, 2011-2019.</title>
        <authorList>
            <person name="Schaeffer J."/>
            <person name="Huhulescu S."/>
            <person name="Stoeger A."/>
            <person name="Allerberger F."/>
            <person name="Ruppitsch W."/>
        </authorList>
    </citation>
    <scope>NUCLEOTIDE SEQUENCE [LARGE SCALE GENOMIC DNA]</scope>
    <source>
        <strain evidence="3 4">04-17</strain>
    </source>
</reference>
<proteinExistence type="inferred from homology"/>
<feature type="domain" description="UspA" evidence="2">
    <location>
        <begin position="5"/>
        <end position="141"/>
    </location>
</feature>
<dbReference type="InterPro" id="IPR014729">
    <property type="entry name" value="Rossmann-like_a/b/a_fold"/>
</dbReference>
<gene>
    <name evidence="3" type="ORF">I4J41_03275</name>
</gene>
<dbReference type="PANTHER" id="PTHR46268:SF6">
    <property type="entry name" value="UNIVERSAL STRESS PROTEIN UP12"/>
    <property type="match status" value="1"/>
</dbReference>
<organism evidence="3 4">
    <name type="scientific">Corynebacterium belfantii</name>
    <dbReference type="NCBI Taxonomy" id="2014537"/>
    <lineage>
        <taxon>Bacteria</taxon>
        <taxon>Bacillati</taxon>
        <taxon>Actinomycetota</taxon>
        <taxon>Actinomycetes</taxon>
        <taxon>Mycobacteriales</taxon>
        <taxon>Corynebacteriaceae</taxon>
        <taxon>Corynebacterium</taxon>
    </lineage>
</organism>
<protein>
    <submittedName>
        <fullName evidence="3">Universal stress protein</fullName>
    </submittedName>
</protein>
<dbReference type="InterPro" id="IPR006016">
    <property type="entry name" value="UspA"/>
</dbReference>
<evidence type="ECO:0000259" key="2">
    <source>
        <dbReference type="Pfam" id="PF00582"/>
    </source>
</evidence>
<feature type="domain" description="UspA" evidence="2">
    <location>
        <begin position="153"/>
        <end position="283"/>
    </location>
</feature>
<accession>A0ABS0LBR8</accession>